<keyword evidence="3" id="KW-1185">Reference proteome</keyword>
<dbReference type="OrthoDB" id="3042049at2759"/>
<dbReference type="SUPFAM" id="SSF52047">
    <property type="entry name" value="RNI-like"/>
    <property type="match status" value="1"/>
</dbReference>
<dbReference type="InterPro" id="IPR036047">
    <property type="entry name" value="F-box-like_dom_sf"/>
</dbReference>
<organism evidence="2 3">
    <name type="scientific">Amanita thiersii Skay4041</name>
    <dbReference type="NCBI Taxonomy" id="703135"/>
    <lineage>
        <taxon>Eukaryota</taxon>
        <taxon>Fungi</taxon>
        <taxon>Dikarya</taxon>
        <taxon>Basidiomycota</taxon>
        <taxon>Agaricomycotina</taxon>
        <taxon>Agaricomycetes</taxon>
        <taxon>Agaricomycetidae</taxon>
        <taxon>Agaricales</taxon>
        <taxon>Pluteineae</taxon>
        <taxon>Amanitaceae</taxon>
        <taxon>Amanita</taxon>
    </lineage>
</organism>
<dbReference type="SUPFAM" id="SSF81383">
    <property type="entry name" value="F-box domain"/>
    <property type="match status" value="1"/>
</dbReference>
<accession>A0A2A9NBG6</accession>
<name>A0A2A9NBG6_9AGAR</name>
<evidence type="ECO:0000313" key="2">
    <source>
        <dbReference type="EMBL" id="PFH46664.1"/>
    </source>
</evidence>
<dbReference type="Pfam" id="PF12937">
    <property type="entry name" value="F-box-like"/>
    <property type="match status" value="1"/>
</dbReference>
<proteinExistence type="predicted"/>
<dbReference type="AlphaFoldDB" id="A0A2A9NBG6"/>
<gene>
    <name evidence="2" type="ORF">AMATHDRAFT_69294</name>
</gene>
<sequence>MVTISVLSKRIDRLRLRFVSTDEGQIDFTTPQQHRSTSKHDRLQRLYDVHQFENLSPCMKLPDDVLHDIFSLLAEQVILPLQEKPVALVLSHVCSLWRTVALNTPTLWTDVAINFYPAKEDDIHAWLSYASQWLISISILGFLSDSDFKQMIHSIALRYRLKRLMVHICFKQLEIFLSEVKSETLEGLELRCGRISQHFAPLFPLDNCPFPSLMSFHLDSITHPLDIHWFYCLPWNSLRYLWLNTRIPLPSLLQCLKQTSELISLNVLVSDDVGRHLPSGKIILPHLSHLRLRIAGSGVQYPFNVLSHLIHPNLQTLHLRAPRIHWDSKLFSDLSCRSNFSNLQKLEIVGGVSHDIPIDLLLKDVPQLCELRLHNGVLVDIHMLVGLLTGEVGSNLTFVGRLHCLNLGQLLTMVEERLKTSNRTGQDTTPTRSVLVRYAPDWRHLQDRVAALTAQGIDLILC</sequence>
<protein>
    <recommendedName>
        <fullName evidence="1">F-box domain-containing protein</fullName>
    </recommendedName>
</protein>
<dbReference type="Gene3D" id="1.20.1280.50">
    <property type="match status" value="1"/>
</dbReference>
<reference evidence="2 3" key="1">
    <citation type="submission" date="2014-02" db="EMBL/GenBank/DDBJ databases">
        <title>Transposable element dynamics among asymbiotic and ectomycorrhizal Amanita fungi.</title>
        <authorList>
            <consortium name="DOE Joint Genome Institute"/>
            <person name="Hess J."/>
            <person name="Skrede I."/>
            <person name="Wolfe B."/>
            <person name="LaButti K."/>
            <person name="Ohm R.A."/>
            <person name="Grigoriev I.V."/>
            <person name="Pringle A."/>
        </authorList>
    </citation>
    <scope>NUCLEOTIDE SEQUENCE [LARGE SCALE GENOMIC DNA]</scope>
    <source>
        <strain evidence="2 3">SKay4041</strain>
    </source>
</reference>
<dbReference type="Proteomes" id="UP000242287">
    <property type="component" value="Unassembled WGS sequence"/>
</dbReference>
<dbReference type="InterPro" id="IPR001810">
    <property type="entry name" value="F-box_dom"/>
</dbReference>
<evidence type="ECO:0000313" key="3">
    <source>
        <dbReference type="Proteomes" id="UP000242287"/>
    </source>
</evidence>
<feature type="domain" description="F-box" evidence="1">
    <location>
        <begin position="60"/>
        <end position="112"/>
    </location>
</feature>
<evidence type="ECO:0000259" key="1">
    <source>
        <dbReference type="Pfam" id="PF12937"/>
    </source>
</evidence>
<dbReference type="EMBL" id="KZ302169">
    <property type="protein sequence ID" value="PFH46664.1"/>
    <property type="molecule type" value="Genomic_DNA"/>
</dbReference>